<proteinExistence type="predicted"/>
<dbReference type="AlphaFoldDB" id="A0A6G7WI22"/>
<evidence type="ECO:0000259" key="2">
    <source>
        <dbReference type="SMART" id="SM00014"/>
    </source>
</evidence>
<reference evidence="3 4" key="1">
    <citation type="journal article" date="2017" name="Int. J. Syst. Evol. Microbiol.">
        <title>Jeotgalibaca porci sp. nov. and Jeotgalibaca arthritidis sp. nov., isolated from pigs, and emended description of the genus Jeotgalibaca.</title>
        <authorList>
            <person name="Zamora L."/>
            <person name="Perez-Sancho M."/>
            <person name="Dominguez L."/>
            <person name="Fernandez-Garayzabal J.F."/>
            <person name="Vela A.I."/>
        </authorList>
    </citation>
    <scope>NUCLEOTIDE SEQUENCE [LARGE SCALE GENOMIC DNA]</scope>
    <source>
        <strain evidence="3 4">CCUG 69148</strain>
    </source>
</reference>
<name>A0A6G7WI22_9LACT</name>
<evidence type="ECO:0000256" key="1">
    <source>
        <dbReference type="SAM" id="Phobius"/>
    </source>
</evidence>
<evidence type="ECO:0000313" key="4">
    <source>
        <dbReference type="Proteomes" id="UP000501830"/>
    </source>
</evidence>
<protein>
    <submittedName>
        <fullName evidence="3">Phosphatase PAP2 family protein</fullName>
    </submittedName>
</protein>
<dbReference type="PANTHER" id="PTHR14969:SF13">
    <property type="entry name" value="AT30094P"/>
    <property type="match status" value="1"/>
</dbReference>
<sequence length="208" mass="23633">MKNIQKALLAVIPYILIRLLFIFAPEETARFDQSVTDFVIQFRNGIAYIYFRLMTTLANEEFVIIAILVMLLVVVLAFRKWRVALIYLVGVVVGNLGVNSSLKNVFKRERPAEELRLVSESSFSFPSGHSFASAMIYPLTAYILMRYTSLGRYPKTVAVVVALIILSIGFSRIYLGVHFLTDVLAGYSLGYAFYYLTRFVIEKVENVT</sequence>
<gene>
    <name evidence="3" type="ORF">G7058_07615</name>
</gene>
<dbReference type="Proteomes" id="UP000501830">
    <property type="component" value="Chromosome"/>
</dbReference>
<dbReference type="RefSeq" id="WP_166062963.1">
    <property type="nucleotide sequence ID" value="NZ_CP049889.1"/>
</dbReference>
<feature type="transmembrane region" description="Helical" evidence="1">
    <location>
        <begin position="122"/>
        <end position="145"/>
    </location>
</feature>
<dbReference type="SUPFAM" id="SSF48317">
    <property type="entry name" value="Acid phosphatase/Vanadium-dependent haloperoxidase"/>
    <property type="match status" value="1"/>
</dbReference>
<keyword evidence="1" id="KW-0812">Transmembrane</keyword>
<keyword evidence="1" id="KW-0472">Membrane</keyword>
<keyword evidence="4" id="KW-1185">Reference proteome</keyword>
<feature type="transmembrane region" description="Helical" evidence="1">
    <location>
        <begin position="183"/>
        <end position="201"/>
    </location>
</feature>
<feature type="transmembrane region" description="Helical" evidence="1">
    <location>
        <begin position="62"/>
        <end position="78"/>
    </location>
</feature>
<dbReference type="Gene3D" id="1.20.144.10">
    <property type="entry name" value="Phosphatidic acid phosphatase type 2/haloperoxidase"/>
    <property type="match status" value="2"/>
</dbReference>
<evidence type="ECO:0000313" key="3">
    <source>
        <dbReference type="EMBL" id="QIK51902.1"/>
    </source>
</evidence>
<dbReference type="EMBL" id="CP049889">
    <property type="protein sequence ID" value="QIK51902.1"/>
    <property type="molecule type" value="Genomic_DNA"/>
</dbReference>
<dbReference type="GeneID" id="94553147"/>
<keyword evidence="1" id="KW-1133">Transmembrane helix</keyword>
<dbReference type="InterPro" id="IPR036938">
    <property type="entry name" value="PAP2/HPO_sf"/>
</dbReference>
<dbReference type="SMART" id="SM00014">
    <property type="entry name" value="acidPPc"/>
    <property type="match status" value="1"/>
</dbReference>
<dbReference type="Pfam" id="PF01569">
    <property type="entry name" value="PAP2"/>
    <property type="match status" value="1"/>
</dbReference>
<feature type="transmembrane region" description="Helical" evidence="1">
    <location>
        <begin position="85"/>
        <end position="102"/>
    </location>
</feature>
<dbReference type="InterPro" id="IPR000326">
    <property type="entry name" value="PAP2/HPO"/>
</dbReference>
<dbReference type="CDD" id="cd03392">
    <property type="entry name" value="PAP2_like_2"/>
    <property type="match status" value="1"/>
</dbReference>
<dbReference type="KEGG" id="jpo:G7058_07615"/>
<accession>A0A6G7WI22</accession>
<feature type="transmembrane region" description="Helical" evidence="1">
    <location>
        <begin position="157"/>
        <end position="177"/>
    </location>
</feature>
<feature type="transmembrane region" description="Helical" evidence="1">
    <location>
        <begin position="7"/>
        <end position="24"/>
    </location>
</feature>
<dbReference type="PANTHER" id="PTHR14969">
    <property type="entry name" value="SPHINGOSINE-1-PHOSPHATE PHOSPHOHYDROLASE"/>
    <property type="match status" value="1"/>
</dbReference>
<organism evidence="3 4">
    <name type="scientific">Jeotgalibaca porci</name>
    <dbReference type="NCBI Taxonomy" id="1868793"/>
    <lineage>
        <taxon>Bacteria</taxon>
        <taxon>Bacillati</taxon>
        <taxon>Bacillota</taxon>
        <taxon>Bacilli</taxon>
        <taxon>Lactobacillales</taxon>
        <taxon>Carnobacteriaceae</taxon>
        <taxon>Jeotgalibaca</taxon>
    </lineage>
</organism>
<feature type="domain" description="Phosphatidic acid phosphatase type 2/haloperoxidase" evidence="2">
    <location>
        <begin position="84"/>
        <end position="198"/>
    </location>
</feature>